<dbReference type="RefSeq" id="WP_341406799.1">
    <property type="nucleotide sequence ID" value="NZ_JBBUKT010000009.1"/>
</dbReference>
<gene>
    <name evidence="2" type="ORF">WKV53_21170</name>
</gene>
<evidence type="ECO:0000256" key="1">
    <source>
        <dbReference type="SAM" id="MobiDB-lite"/>
    </source>
</evidence>
<feature type="compositionally biased region" description="Basic and acidic residues" evidence="1">
    <location>
        <begin position="51"/>
        <end position="61"/>
    </location>
</feature>
<evidence type="ECO:0000313" key="2">
    <source>
        <dbReference type="EMBL" id="MEK7953039.1"/>
    </source>
</evidence>
<evidence type="ECO:0000313" key="3">
    <source>
        <dbReference type="Proteomes" id="UP001371305"/>
    </source>
</evidence>
<accession>A0ABU9AZ41</accession>
<feature type="region of interest" description="Disordered" evidence="1">
    <location>
        <begin position="35"/>
        <end position="68"/>
    </location>
</feature>
<reference evidence="2 3" key="1">
    <citation type="submission" date="2024-04" db="EMBL/GenBank/DDBJ databases">
        <title>Luteolibacter sp. isolated from soil.</title>
        <authorList>
            <person name="An J."/>
        </authorList>
    </citation>
    <scope>NUCLEOTIDE SEQUENCE [LARGE SCALE GENOMIC DNA]</scope>
    <source>
        <strain evidence="2 3">Y139</strain>
    </source>
</reference>
<name>A0ABU9AZ41_9BACT</name>
<dbReference type="Proteomes" id="UP001371305">
    <property type="component" value="Unassembled WGS sequence"/>
</dbReference>
<sequence length="244" mass="27139">MKRWNILLCCILLVLGVAVFQKHREVSGLREKARPHLVASGGAEPIGPTKPHGERPEKSSDEGFEEDEENELIAGMSAFRPDGGLSEEAIKRLGLTQAEATAANEVMHQFRTEAETDLAQRLKPTAKHSEDGRLHQGYYARARRDRGQAPFDELTLALGSVVGQDRSRRLMKAFTHGELSARLCRLDLELEVVQPAEEGKEVWVSYELRSPRDGKVWESSSGSSLPKFEQKFGKIFEVGEASAE</sequence>
<comment type="caution">
    <text evidence="2">The sequence shown here is derived from an EMBL/GenBank/DDBJ whole genome shotgun (WGS) entry which is preliminary data.</text>
</comment>
<protein>
    <submittedName>
        <fullName evidence="2">Uncharacterized protein</fullName>
    </submittedName>
</protein>
<keyword evidence="3" id="KW-1185">Reference proteome</keyword>
<organism evidence="2 3">
    <name type="scientific">Luteolibacter soli</name>
    <dbReference type="NCBI Taxonomy" id="3135280"/>
    <lineage>
        <taxon>Bacteria</taxon>
        <taxon>Pseudomonadati</taxon>
        <taxon>Verrucomicrobiota</taxon>
        <taxon>Verrucomicrobiia</taxon>
        <taxon>Verrucomicrobiales</taxon>
        <taxon>Verrucomicrobiaceae</taxon>
        <taxon>Luteolibacter</taxon>
    </lineage>
</organism>
<proteinExistence type="predicted"/>
<dbReference type="EMBL" id="JBBUKT010000009">
    <property type="protein sequence ID" value="MEK7953039.1"/>
    <property type="molecule type" value="Genomic_DNA"/>
</dbReference>